<evidence type="ECO:0000256" key="7">
    <source>
        <dbReference type="ARBA" id="ARBA00022494"/>
    </source>
</evidence>
<evidence type="ECO:0000313" key="21">
    <source>
        <dbReference type="EMBL" id="OYX35945.1"/>
    </source>
</evidence>
<evidence type="ECO:0000256" key="10">
    <source>
        <dbReference type="ARBA" id="ARBA00022723"/>
    </source>
</evidence>
<keyword evidence="9 20" id="KW-0812">Transmembrane</keyword>
<keyword evidence="17 20" id="KW-0472">Membrane</keyword>
<evidence type="ECO:0000313" key="22">
    <source>
        <dbReference type="Proteomes" id="UP000215595"/>
    </source>
</evidence>
<evidence type="ECO:0000256" key="12">
    <source>
        <dbReference type="ARBA" id="ARBA00022956"/>
    </source>
</evidence>
<feature type="transmembrane region" description="Helical" evidence="20">
    <location>
        <begin position="233"/>
        <end position="256"/>
    </location>
</feature>
<dbReference type="EMBL" id="NCEB01000002">
    <property type="protein sequence ID" value="OYX35945.1"/>
    <property type="molecule type" value="Genomic_DNA"/>
</dbReference>
<dbReference type="InterPro" id="IPR000484">
    <property type="entry name" value="Photo_RC_L/M"/>
</dbReference>
<dbReference type="AlphaFoldDB" id="A0A258FTV4"/>
<accession>A0A258FTV4</accession>
<keyword evidence="14 20" id="KW-1133">Transmembrane helix</keyword>
<name>A0A258FTV4_9CAUL</name>
<feature type="transmembrane region" description="Helical" evidence="20">
    <location>
        <begin position="175"/>
        <end position="199"/>
    </location>
</feature>
<keyword evidence="11" id="KW-0460">Magnesium</keyword>
<keyword evidence="6" id="KW-0674">Reaction center</keyword>
<dbReference type="PROSITE" id="PS00244">
    <property type="entry name" value="REACTION_CENTER"/>
    <property type="match status" value="1"/>
</dbReference>
<evidence type="ECO:0000256" key="19">
    <source>
        <dbReference type="RuleBase" id="RU004331"/>
    </source>
</evidence>
<dbReference type="GO" id="GO:0012505">
    <property type="term" value="C:endomembrane system"/>
    <property type="evidence" value="ECO:0007669"/>
    <property type="project" value="UniProtKB-SubCell"/>
</dbReference>
<keyword evidence="12" id="KW-0076">Bacteriochlorophyll</keyword>
<comment type="subcellular location">
    <subcellularLocation>
        <location evidence="2">Endomembrane system</location>
        <topology evidence="2">Multi-pass membrane protein</topology>
    </subcellularLocation>
</comment>
<evidence type="ECO:0000256" key="2">
    <source>
        <dbReference type="ARBA" id="ARBA00004127"/>
    </source>
</evidence>
<dbReference type="InterPro" id="IPR055265">
    <property type="entry name" value="Photo_RC_L/M_CS"/>
</dbReference>
<dbReference type="Pfam" id="PF00124">
    <property type="entry name" value="Photo_RC"/>
    <property type="match status" value="1"/>
</dbReference>
<protein>
    <recommendedName>
        <fullName evidence="4">Reaction center protein L chain</fullName>
    </recommendedName>
    <alternativeName>
        <fullName evidence="18">Photosynthetic reaction center L subunit</fullName>
    </alternativeName>
</protein>
<evidence type="ECO:0000256" key="4">
    <source>
        <dbReference type="ARBA" id="ARBA00021599"/>
    </source>
</evidence>
<evidence type="ECO:0000256" key="9">
    <source>
        <dbReference type="ARBA" id="ARBA00022692"/>
    </source>
</evidence>
<feature type="transmembrane region" description="Helical" evidence="20">
    <location>
        <begin position="115"/>
        <end position="139"/>
    </location>
</feature>
<dbReference type="GO" id="GO:0009772">
    <property type="term" value="P:photosynthetic electron transport in photosystem II"/>
    <property type="evidence" value="ECO:0007669"/>
    <property type="project" value="InterPro"/>
</dbReference>
<gene>
    <name evidence="21" type="ORF">B7Z01_01130</name>
</gene>
<keyword evidence="5" id="KW-0813">Transport</keyword>
<feature type="transmembrane region" description="Helical" evidence="20">
    <location>
        <begin position="85"/>
        <end position="103"/>
    </location>
</feature>
<evidence type="ECO:0000256" key="6">
    <source>
        <dbReference type="ARBA" id="ARBA00022469"/>
    </source>
</evidence>
<evidence type="ECO:0000256" key="14">
    <source>
        <dbReference type="ARBA" id="ARBA00022989"/>
    </source>
</evidence>
<dbReference type="GO" id="GO:0042314">
    <property type="term" value="F:bacteriochlorophyll binding"/>
    <property type="evidence" value="ECO:0007669"/>
    <property type="project" value="UniProtKB-KW"/>
</dbReference>
<dbReference type="InterPro" id="IPR036854">
    <property type="entry name" value="Photo_II_D1/D2_sf"/>
</dbReference>
<comment type="similarity">
    <text evidence="3 19">Belongs to the reaction center PufL/M/PsbA/D family.</text>
</comment>
<evidence type="ECO:0000256" key="5">
    <source>
        <dbReference type="ARBA" id="ARBA00022448"/>
    </source>
</evidence>
<feature type="transmembrane region" description="Helical" evidence="20">
    <location>
        <begin position="30"/>
        <end position="54"/>
    </location>
</feature>
<keyword evidence="10" id="KW-0479">Metal-binding</keyword>
<dbReference type="InterPro" id="IPR005871">
    <property type="entry name" value="Photo_RC_L"/>
</dbReference>
<dbReference type="GO" id="GO:0030077">
    <property type="term" value="C:plasma membrane light-harvesting complex"/>
    <property type="evidence" value="ECO:0007669"/>
    <property type="project" value="InterPro"/>
</dbReference>
<evidence type="ECO:0000256" key="1">
    <source>
        <dbReference type="ARBA" id="ARBA00002611"/>
    </source>
</evidence>
<comment type="caution">
    <text evidence="21">The sequence shown here is derived from an EMBL/GenBank/DDBJ whole genome shotgun (WGS) entry which is preliminary data.</text>
</comment>
<organism evidence="21 22">
    <name type="scientific">Brevundimonas subvibrioides</name>
    <dbReference type="NCBI Taxonomy" id="74313"/>
    <lineage>
        <taxon>Bacteria</taxon>
        <taxon>Pseudomonadati</taxon>
        <taxon>Pseudomonadota</taxon>
        <taxon>Alphaproteobacteria</taxon>
        <taxon>Caulobacterales</taxon>
        <taxon>Caulobacteraceae</taxon>
        <taxon>Brevundimonas</taxon>
    </lineage>
</organism>
<dbReference type="Gene3D" id="1.20.85.10">
    <property type="entry name" value="Photosystem II protein D1-like"/>
    <property type="match status" value="2"/>
</dbReference>
<evidence type="ECO:0000256" key="20">
    <source>
        <dbReference type="SAM" id="Phobius"/>
    </source>
</evidence>
<evidence type="ECO:0000256" key="11">
    <source>
        <dbReference type="ARBA" id="ARBA00022842"/>
    </source>
</evidence>
<keyword evidence="7" id="KW-0148">Chlorophyll</keyword>
<dbReference type="SUPFAM" id="SSF81483">
    <property type="entry name" value="Bacterial photosystem II reaction centre, L and M subunits"/>
    <property type="match status" value="1"/>
</dbReference>
<dbReference type="PRINTS" id="PR00256">
    <property type="entry name" value="REACTNCENTRE"/>
</dbReference>
<evidence type="ECO:0000256" key="17">
    <source>
        <dbReference type="ARBA" id="ARBA00023136"/>
    </source>
</evidence>
<dbReference type="NCBIfam" id="TIGR01157">
    <property type="entry name" value="pufL"/>
    <property type="match status" value="1"/>
</dbReference>
<dbReference type="GO" id="GO:0046872">
    <property type="term" value="F:metal ion binding"/>
    <property type="evidence" value="ECO:0007669"/>
    <property type="project" value="UniProtKB-KW"/>
</dbReference>
<evidence type="ECO:0000256" key="8">
    <source>
        <dbReference type="ARBA" id="ARBA00022531"/>
    </source>
</evidence>
<evidence type="ECO:0000256" key="13">
    <source>
        <dbReference type="ARBA" id="ARBA00022982"/>
    </source>
</evidence>
<dbReference type="Proteomes" id="UP000215595">
    <property type="component" value="Unassembled WGS sequence"/>
</dbReference>
<keyword evidence="15" id="KW-0157">Chromophore</keyword>
<evidence type="ECO:0000256" key="15">
    <source>
        <dbReference type="ARBA" id="ARBA00022991"/>
    </source>
</evidence>
<proteinExistence type="inferred from homology"/>
<comment type="function">
    <text evidence="1">The reaction center is a membrane-bound complex that mediates the initial photochemical event in the electron transfer process of photosynthesis.</text>
</comment>
<keyword evidence="8" id="KW-0602">Photosynthesis</keyword>
<evidence type="ECO:0000256" key="16">
    <source>
        <dbReference type="ARBA" id="ARBA00023004"/>
    </source>
</evidence>
<keyword evidence="16" id="KW-0408">Iron</keyword>
<evidence type="ECO:0000256" key="3">
    <source>
        <dbReference type="ARBA" id="ARBA00008204"/>
    </source>
</evidence>
<evidence type="ECO:0000256" key="18">
    <source>
        <dbReference type="ARBA" id="ARBA00033393"/>
    </source>
</evidence>
<dbReference type="CDD" id="cd09290">
    <property type="entry name" value="Photo-RC_L"/>
    <property type="match status" value="1"/>
</dbReference>
<keyword evidence="13" id="KW-0249">Electron transport</keyword>
<reference evidence="21 22" key="1">
    <citation type="submission" date="2017-03" db="EMBL/GenBank/DDBJ databases">
        <title>Lifting the veil on microbial sulfur biogeochemistry in mining wastewaters.</title>
        <authorList>
            <person name="Kantor R.S."/>
            <person name="Colenbrander Nelson T."/>
            <person name="Marshall S."/>
            <person name="Bennett D."/>
            <person name="Apte S."/>
            <person name="Camacho D."/>
            <person name="Thomas B.C."/>
            <person name="Warren L.A."/>
            <person name="Banfield J.F."/>
        </authorList>
    </citation>
    <scope>NUCLEOTIDE SEQUENCE [LARGE SCALE GENOMIC DNA]</scope>
    <source>
        <strain evidence="21">32-69-9</strain>
    </source>
</reference>
<sequence>MALLSFERKYRIRGGTLIGGDMFDFWVGPFYVGFFGVTTAFFAALGTALIFYGASLGDTWNPWLISINPPDIAYGLSLAPMREGGIWQLVTICAIGAFCSWALREVEICRKLGIGLHVPIAFGVAIFAYVSLVVIRPFLLGAWGHGFPYGIFSHLDWVSNVGYQYLNFHYNPAHMIAVTFFFTTTMALALHGSLVLAAANPGPGKEVRQPEHEDTFFRDFIGYSVGTLGIHRVGLFLALQAGIWSAICIVISGPFWDKGWPEWWDGWRNLPIWQ</sequence>